<dbReference type="Gene3D" id="3.40.5.60">
    <property type="match status" value="1"/>
</dbReference>
<keyword evidence="4 6" id="KW-0235">DNA replication</keyword>
<dbReference type="CDD" id="cd11711">
    <property type="entry name" value="GINS_A_Sld5"/>
    <property type="match status" value="1"/>
</dbReference>
<comment type="caution">
    <text evidence="10">The sequence shown here is derived from an EMBL/GenBank/DDBJ whole genome shotgun (WGS) entry which is preliminary data.</text>
</comment>
<evidence type="ECO:0000256" key="2">
    <source>
        <dbReference type="ARBA" id="ARBA00008187"/>
    </source>
</evidence>
<evidence type="ECO:0000259" key="9">
    <source>
        <dbReference type="Pfam" id="PF16922"/>
    </source>
</evidence>
<dbReference type="SUPFAM" id="SSF160059">
    <property type="entry name" value="PriA/YqbF domain"/>
    <property type="match status" value="1"/>
</dbReference>
<dbReference type="SUPFAM" id="SSF158573">
    <property type="entry name" value="GINS helical bundle-like"/>
    <property type="match status" value="1"/>
</dbReference>
<protein>
    <recommendedName>
        <fullName evidence="3 6">DNA replication complex GINS protein SLD5</fullName>
    </recommendedName>
</protein>
<accession>A0ABP0FQJ1</accession>
<dbReference type="InterPro" id="IPR031633">
    <property type="entry name" value="SLD5_C"/>
</dbReference>
<evidence type="ECO:0000256" key="6">
    <source>
        <dbReference type="PIRNR" id="PIRNR007764"/>
    </source>
</evidence>
<evidence type="ECO:0000256" key="4">
    <source>
        <dbReference type="ARBA" id="ARBA00022705"/>
    </source>
</evidence>
<comment type="similarity">
    <text evidence="2 6">Belongs to the GINS4/SLD5 family.</text>
</comment>
<dbReference type="InterPro" id="IPR021151">
    <property type="entry name" value="GINS_A"/>
</dbReference>
<comment type="subcellular location">
    <subcellularLocation>
        <location evidence="1 6">Nucleus</location>
    </subcellularLocation>
</comment>
<organism evidence="10 11">
    <name type="scientific">Clavelina lepadiformis</name>
    <name type="common">Light-bulb sea squirt</name>
    <name type="synonym">Ascidia lepadiformis</name>
    <dbReference type="NCBI Taxonomy" id="159417"/>
    <lineage>
        <taxon>Eukaryota</taxon>
        <taxon>Metazoa</taxon>
        <taxon>Chordata</taxon>
        <taxon>Tunicata</taxon>
        <taxon>Ascidiacea</taxon>
        <taxon>Aplousobranchia</taxon>
        <taxon>Clavelinidae</taxon>
        <taxon>Clavelina</taxon>
    </lineage>
</organism>
<evidence type="ECO:0000313" key="10">
    <source>
        <dbReference type="EMBL" id="CAK8680916.1"/>
    </source>
</evidence>
<dbReference type="PIRSF" id="PIRSF007764">
    <property type="entry name" value="Sld5"/>
    <property type="match status" value="1"/>
</dbReference>
<dbReference type="PANTHER" id="PTHR21206">
    <property type="entry name" value="SLD5 PROTEIN"/>
    <property type="match status" value="1"/>
</dbReference>
<dbReference type="Pfam" id="PF16922">
    <property type="entry name" value="SLD5_C"/>
    <property type="match status" value="1"/>
</dbReference>
<name>A0ABP0FQJ1_CLALP</name>
<dbReference type="Gene3D" id="1.20.58.1030">
    <property type="match status" value="1"/>
</dbReference>
<feature type="domain" description="GINS subunit" evidence="8">
    <location>
        <begin position="69"/>
        <end position="143"/>
    </location>
</feature>
<dbReference type="InterPro" id="IPR038749">
    <property type="entry name" value="Sld5_GINS_A"/>
</dbReference>
<proteinExistence type="inferred from homology"/>
<sequence>MDDLLNVSGVSNDDSDEEHLTAAQVLEKLEQAWMNERLSPNLMECKSQIVEIMLEQIEEMEANIQRAQKGDLKISLHRLELDRIRYVVSSYLRCRLEKIEKFAPILLEREKSKSDDEPSKLSPEEFAFAKELVGNVDNHFKSSALKHMPRNLQNIALHEITSRPNLDHYVFLRVHQREEGVIVDPETDDHAEDRVDLEVGAQHLMRYQPIEQLVENGAVSLI</sequence>
<gene>
    <name evidence="10" type="ORF">CVLEPA_LOCUS11150</name>
</gene>
<dbReference type="InterPro" id="IPR008591">
    <property type="entry name" value="GINS_Sld5"/>
</dbReference>
<evidence type="ECO:0000313" key="11">
    <source>
        <dbReference type="Proteomes" id="UP001642483"/>
    </source>
</evidence>
<dbReference type="PANTHER" id="PTHR21206:SF0">
    <property type="entry name" value="DNA REPLICATION COMPLEX GINS PROTEIN SLD5"/>
    <property type="match status" value="1"/>
</dbReference>
<reference evidence="10 11" key="1">
    <citation type="submission" date="2024-02" db="EMBL/GenBank/DDBJ databases">
        <authorList>
            <person name="Daric V."/>
            <person name="Darras S."/>
        </authorList>
    </citation>
    <scope>NUCLEOTIDE SEQUENCE [LARGE SCALE GENOMIC DNA]</scope>
</reference>
<dbReference type="EMBL" id="CAWYQH010000079">
    <property type="protein sequence ID" value="CAK8680916.1"/>
    <property type="molecule type" value="Genomic_DNA"/>
</dbReference>
<dbReference type="Proteomes" id="UP001642483">
    <property type="component" value="Unassembled WGS sequence"/>
</dbReference>
<evidence type="ECO:0000256" key="5">
    <source>
        <dbReference type="ARBA" id="ARBA00023242"/>
    </source>
</evidence>
<keyword evidence="11" id="KW-1185">Reference proteome</keyword>
<feature type="domain" description="DNA replication complex GINS protein SLD5 C-terminal" evidence="9">
    <location>
        <begin position="164"/>
        <end position="222"/>
    </location>
</feature>
<keyword evidence="5 6" id="KW-0539">Nucleus</keyword>
<dbReference type="CDD" id="cd21692">
    <property type="entry name" value="GINS_B_Sld5"/>
    <property type="match status" value="1"/>
</dbReference>
<keyword evidence="7" id="KW-0175">Coiled coil</keyword>
<dbReference type="Pfam" id="PF05916">
    <property type="entry name" value="Sld5"/>
    <property type="match status" value="1"/>
</dbReference>
<evidence type="ECO:0000256" key="3">
    <source>
        <dbReference type="ARBA" id="ARBA00014804"/>
    </source>
</evidence>
<evidence type="ECO:0000256" key="1">
    <source>
        <dbReference type="ARBA" id="ARBA00004123"/>
    </source>
</evidence>
<comment type="function">
    <text evidence="6">The GINS complex plays an essential role in the initiation of DNA replication.</text>
</comment>
<dbReference type="InterPro" id="IPR036224">
    <property type="entry name" value="GINS_bundle-like_dom_sf"/>
</dbReference>
<evidence type="ECO:0000256" key="7">
    <source>
        <dbReference type="SAM" id="Coils"/>
    </source>
</evidence>
<evidence type="ECO:0000259" key="8">
    <source>
        <dbReference type="Pfam" id="PF05916"/>
    </source>
</evidence>
<feature type="coiled-coil region" evidence="7">
    <location>
        <begin position="43"/>
        <end position="70"/>
    </location>
</feature>